<evidence type="ECO:0000313" key="1">
    <source>
        <dbReference type="EMBL" id="TEW72083.1"/>
    </source>
</evidence>
<dbReference type="RefSeq" id="WP_134249107.1">
    <property type="nucleotide sequence ID" value="NZ_SNQI01000006.1"/>
</dbReference>
<comment type="caution">
    <text evidence="1">The sequence shown here is derived from an EMBL/GenBank/DDBJ whole genome shotgun (WGS) entry which is preliminary data.</text>
</comment>
<keyword evidence="2" id="KW-1185">Reference proteome</keyword>
<gene>
    <name evidence="1" type="ORF">E2488_14540</name>
</gene>
<dbReference type="AlphaFoldDB" id="A0A4Y8ANM3"/>
<dbReference type="OrthoDB" id="790983at2"/>
<name>A0A4Y8ANM3_9FLAO</name>
<dbReference type="InterPro" id="IPR018534">
    <property type="entry name" value="Tet_reg_excision_RteC"/>
</dbReference>
<dbReference type="Pfam" id="PF09357">
    <property type="entry name" value="RteC"/>
    <property type="match status" value="1"/>
</dbReference>
<sequence length="156" mass="18118">MRKSLKKIETRKKRNLEFFKYYTQNGCSLDDKYFTRGNSQLDLFSNVFLLDKDPKFSTSHDIKAAEVIAYDLVTKFYATELLILKQEDKNRKVKEVKPPILEDLQWTGTKTELTELLYGLNAAGAIRNGEAEMKKLVLVCKELFNLDLGNIYKTYS</sequence>
<organism evidence="1 2">
    <name type="scientific">Gramella jeungdoensis</name>
    <dbReference type="NCBI Taxonomy" id="708091"/>
    <lineage>
        <taxon>Bacteria</taxon>
        <taxon>Pseudomonadati</taxon>
        <taxon>Bacteroidota</taxon>
        <taxon>Flavobacteriia</taxon>
        <taxon>Flavobacteriales</taxon>
        <taxon>Flavobacteriaceae</taxon>
        <taxon>Christiangramia</taxon>
    </lineage>
</organism>
<dbReference type="EMBL" id="SNQI01000006">
    <property type="protein sequence ID" value="TEW72083.1"/>
    <property type="molecule type" value="Genomic_DNA"/>
</dbReference>
<dbReference type="Proteomes" id="UP000298517">
    <property type="component" value="Unassembled WGS sequence"/>
</dbReference>
<reference evidence="1 2" key="1">
    <citation type="journal article" date="2011" name="J. Microbiol.">
        <title>Gramella jeungdoensis sp. nov., isolated from a solar saltern in Korea.</title>
        <authorList>
            <person name="Joung Y."/>
            <person name="Kim H."/>
            <person name="Jang T."/>
            <person name="Ahn T.S."/>
            <person name="Joh K."/>
        </authorList>
    </citation>
    <scope>NUCLEOTIDE SEQUENCE [LARGE SCALE GENOMIC DNA]</scope>
    <source>
        <strain evidence="1 2">KCTC 23123</strain>
    </source>
</reference>
<protein>
    <submittedName>
        <fullName evidence="1">Uncharacterized protein</fullName>
    </submittedName>
</protein>
<accession>A0A4Y8ANM3</accession>
<proteinExistence type="predicted"/>
<evidence type="ECO:0000313" key="2">
    <source>
        <dbReference type="Proteomes" id="UP000298517"/>
    </source>
</evidence>